<reference evidence="2 3" key="1">
    <citation type="journal article" date="2019" name="Sci. Rep.">
        <title>Orb-weaving spider Araneus ventricosus genome elucidates the spidroin gene catalogue.</title>
        <authorList>
            <person name="Kono N."/>
            <person name="Nakamura H."/>
            <person name="Ohtoshi R."/>
            <person name="Moran D.A.P."/>
            <person name="Shinohara A."/>
            <person name="Yoshida Y."/>
            <person name="Fujiwara M."/>
            <person name="Mori M."/>
            <person name="Tomita M."/>
            <person name="Arakawa K."/>
        </authorList>
    </citation>
    <scope>NUCLEOTIDE SEQUENCE [LARGE SCALE GENOMIC DNA]</scope>
</reference>
<dbReference type="Pfam" id="PF17921">
    <property type="entry name" value="Integrase_H2C2"/>
    <property type="match status" value="1"/>
</dbReference>
<keyword evidence="3" id="KW-1185">Reference proteome</keyword>
<dbReference type="AlphaFoldDB" id="A0A4Y2QEF8"/>
<evidence type="ECO:0000313" key="3">
    <source>
        <dbReference type="Proteomes" id="UP000499080"/>
    </source>
</evidence>
<evidence type="ECO:0000313" key="2">
    <source>
        <dbReference type="EMBL" id="GBN60706.1"/>
    </source>
</evidence>
<protein>
    <recommendedName>
        <fullName evidence="1">Integrase zinc-binding domain-containing protein</fullName>
    </recommendedName>
</protein>
<feature type="domain" description="Integrase zinc-binding" evidence="1">
    <location>
        <begin position="198"/>
        <end position="248"/>
    </location>
</feature>
<dbReference type="PANTHER" id="PTHR47266">
    <property type="entry name" value="ENDONUCLEASE-RELATED"/>
    <property type="match status" value="1"/>
</dbReference>
<comment type="caution">
    <text evidence="2">The sequence shown here is derived from an EMBL/GenBank/DDBJ whole genome shotgun (WGS) entry which is preliminary data.</text>
</comment>
<dbReference type="EMBL" id="BGPR01013452">
    <property type="protein sequence ID" value="GBN60706.1"/>
    <property type="molecule type" value="Genomic_DNA"/>
</dbReference>
<proteinExistence type="predicted"/>
<dbReference type="FunFam" id="1.10.340.70:FF:000001">
    <property type="entry name" value="Retrovirus-related Pol polyprotein from transposon gypsy-like Protein"/>
    <property type="match status" value="1"/>
</dbReference>
<gene>
    <name evidence="2" type="ORF">AVEN_116748_1</name>
</gene>
<name>A0A4Y2QEF8_ARAVE</name>
<dbReference type="Proteomes" id="UP000499080">
    <property type="component" value="Unassembled WGS sequence"/>
</dbReference>
<dbReference type="InterPro" id="IPR052160">
    <property type="entry name" value="Gypsy_RT_Integrase-like"/>
</dbReference>
<dbReference type="OrthoDB" id="6719878at2759"/>
<evidence type="ECO:0000259" key="1">
    <source>
        <dbReference type="Pfam" id="PF17921"/>
    </source>
</evidence>
<accession>A0A4Y2QEF8</accession>
<organism evidence="2 3">
    <name type="scientific">Araneus ventricosus</name>
    <name type="common">Orbweaver spider</name>
    <name type="synonym">Epeira ventricosa</name>
    <dbReference type="NCBI Taxonomy" id="182803"/>
    <lineage>
        <taxon>Eukaryota</taxon>
        <taxon>Metazoa</taxon>
        <taxon>Ecdysozoa</taxon>
        <taxon>Arthropoda</taxon>
        <taxon>Chelicerata</taxon>
        <taxon>Arachnida</taxon>
        <taxon>Araneae</taxon>
        <taxon>Araneomorphae</taxon>
        <taxon>Entelegynae</taxon>
        <taxon>Araneoidea</taxon>
        <taxon>Araneidae</taxon>
        <taxon>Araneus</taxon>
    </lineage>
</organism>
<sequence length="394" mass="45292">MDRKSSRSPARGVQTRRKEILGALQHVQRARLFKTPSHKSRYSAIRGLPFRRHSPLDWSSEMVPFCSKFIRRPDSMTSLDWIPGFSRVYKRAVVCSLFNLLHFSKRRRNSRFSFSSEQAAVLGPPGRFRFQRQNRPIPSRLDLEGIQHRKGTSHGNAEAFSRRPCKETCKNSTNAEKMFGMETDISVKVSTTEDPSSSILRETHDSASGGHFGAVKTLSKTRDRFYWNRLRADVEKWCRECHACGIRKGPKTRIDDRLQRYNVGAPFERMTLDILGSFPVTTKGNLYVLERRPCAQQICFLVEHCDCLFGRPSDTPSSSNEYLNNLEARLEGVHVFASERMKTCYDTGATDHHFKDGDQVWMYNPKRRRGSKPETAAEMGTALYYRYLQSSEVA</sequence>
<dbReference type="InterPro" id="IPR041588">
    <property type="entry name" value="Integrase_H2C2"/>
</dbReference>
<dbReference type="Gene3D" id="1.10.340.70">
    <property type="match status" value="1"/>
</dbReference>